<sequence>MMFAVPSLPPTPGFAAPMGRAPRKRSAFAVPVGPAPKRRSPPNVSRPRILSPIAPAMFIRHISTTRAVRPPPELLMTGSCVKSLQRKLACLTVLVKHPNSEMHLPTIMKLIHLVHTLIANRSTEATESTIRKYQERLATMKDLEEICVRCVIQGENMKEVKDAIKARQLQISV</sequence>
<evidence type="ECO:0000313" key="2">
    <source>
        <dbReference type="Proteomes" id="UP000827892"/>
    </source>
</evidence>
<protein>
    <submittedName>
        <fullName evidence="1">Uncharacterized protein</fullName>
    </submittedName>
</protein>
<dbReference type="Proteomes" id="UP000827892">
    <property type="component" value="Chromosome V"/>
</dbReference>
<organism evidence="1 2">
    <name type="scientific">Caenorhabditis briggsae</name>
    <dbReference type="NCBI Taxonomy" id="6238"/>
    <lineage>
        <taxon>Eukaryota</taxon>
        <taxon>Metazoa</taxon>
        <taxon>Ecdysozoa</taxon>
        <taxon>Nematoda</taxon>
        <taxon>Chromadorea</taxon>
        <taxon>Rhabditida</taxon>
        <taxon>Rhabditina</taxon>
        <taxon>Rhabditomorpha</taxon>
        <taxon>Rhabditoidea</taxon>
        <taxon>Rhabditidae</taxon>
        <taxon>Peloderinae</taxon>
        <taxon>Caenorhabditis</taxon>
    </lineage>
</organism>
<dbReference type="AlphaFoldDB" id="A0AAE9CYX6"/>
<name>A0AAE9CYX6_CAEBR</name>
<dbReference type="EMBL" id="CP090895">
    <property type="protein sequence ID" value="ULT86795.1"/>
    <property type="molecule type" value="Genomic_DNA"/>
</dbReference>
<gene>
    <name evidence="1" type="ORF">L3Y34_006484</name>
</gene>
<proteinExistence type="predicted"/>
<evidence type="ECO:0000313" key="1">
    <source>
        <dbReference type="EMBL" id="ULT86795.1"/>
    </source>
</evidence>
<reference evidence="1 2" key="1">
    <citation type="submission" date="2022-02" db="EMBL/GenBank/DDBJ databases">
        <title>Chromosome-level reference genomes for two strains of Caenorhabditis briggsae: an improved platform for comparative genomics.</title>
        <authorList>
            <person name="Stevens L."/>
            <person name="Andersen E.C."/>
        </authorList>
    </citation>
    <scope>NUCLEOTIDE SEQUENCE [LARGE SCALE GENOMIC DNA]</scope>
    <source>
        <strain evidence="1">QX1410_ONT</strain>
        <tissue evidence="1">Whole-organism</tissue>
    </source>
</reference>
<accession>A0AAE9CYX6</accession>
<dbReference type="KEGG" id="cbr:CBG_21832"/>